<dbReference type="Pfam" id="PF00270">
    <property type="entry name" value="DEAD"/>
    <property type="match status" value="1"/>
</dbReference>
<dbReference type="GO" id="GO:0016787">
    <property type="term" value="F:hydrolase activity"/>
    <property type="evidence" value="ECO:0007669"/>
    <property type="project" value="UniProtKB-KW"/>
</dbReference>
<dbReference type="AlphaFoldDB" id="A0A7S1Z3X6"/>
<dbReference type="GO" id="GO:0003723">
    <property type="term" value="F:RNA binding"/>
    <property type="evidence" value="ECO:0007669"/>
    <property type="project" value="UniProtKB-UniRule"/>
</dbReference>
<dbReference type="Pfam" id="PF00271">
    <property type="entry name" value="Helicase_C"/>
    <property type="match status" value="1"/>
</dbReference>
<sequence length="674" mass="75086">MPFTSHLSVLLRQGKGSSLRKGIQLSFIPKNVCQSNARASSSSRPLSHFTSLARCNHPYDFATRLEYTPRTFSSSASAMPSNLIFEEPLSDTLTKEEKEDETLPKEEEQAEEESYPRFDSLPNLHPLSAKAISHTLKLSTMTEIQHKTFHAASSGLDVLGRARTGTGKTLAFLVPAVESILRHADYDDGSRIGILVLSPTRELAVQIHKQAALLLSAHDNLSSQVMFGGSPRQQDVHRLHDKLPTILVATPGRLQDHLENTKIHDTTFSNILSQTRVLVLDETDRLLDLGFRQDIQRIMTFLPSPTQRQTMLFSATLPKSLQAILPTVMKEDYVTVDCIHDHDPATHTNEQVSQHHVILPPSKQISGSIDVILNLMKGTPNHKIVVFFPTTLLTAYYAYIFNAILKKSVIELHSRKTQRYRTKASADFRAASKKGGVVLFTSDVSARGVDYPDVTHVVQVGMPDSRETYIHRLGRTGRAGKKGVGVLVLSDVERKFLDSLYGLNIPPLEQPLKEEEEQDIEEEMYNVFQEDEDDDGTSPEMKRIQKNLSKKSSTHKFPSLVEGAYTSMLGYYRSQLKSIGVKSKNHDKLVNFVNAFAYENGLVEPPKISRKIVQSCGLSGVVGLNVGHGSEERGGHGGGREDRRSRGSEERGGRGGSGRGDRNGRRRDRKRDSY</sequence>
<dbReference type="InterPro" id="IPR011545">
    <property type="entry name" value="DEAD/DEAH_box_helicase_dom"/>
</dbReference>
<comment type="function">
    <text evidence="5">RNA helicase.</text>
</comment>
<dbReference type="Gene3D" id="3.40.50.300">
    <property type="entry name" value="P-loop containing nucleotide triphosphate hydrolases"/>
    <property type="match status" value="2"/>
</dbReference>
<comment type="catalytic activity">
    <reaction evidence="5">
        <text>ATP + H2O = ADP + phosphate + H(+)</text>
        <dbReference type="Rhea" id="RHEA:13065"/>
        <dbReference type="ChEBI" id="CHEBI:15377"/>
        <dbReference type="ChEBI" id="CHEBI:15378"/>
        <dbReference type="ChEBI" id="CHEBI:30616"/>
        <dbReference type="ChEBI" id="CHEBI:43474"/>
        <dbReference type="ChEBI" id="CHEBI:456216"/>
        <dbReference type="EC" id="3.6.4.13"/>
    </reaction>
</comment>
<comment type="domain">
    <text evidence="5">The Q motif is unique to and characteristic of the DEAD box family of RNA helicases and controls ATP binding and hydrolysis.</text>
</comment>
<feature type="domain" description="Helicase C-terminal" evidence="8">
    <location>
        <begin position="368"/>
        <end position="528"/>
    </location>
</feature>
<dbReference type="InterPro" id="IPR014001">
    <property type="entry name" value="Helicase_ATP-bd"/>
</dbReference>
<protein>
    <recommendedName>
        <fullName evidence="5">ATP-dependent RNA helicase</fullName>
        <ecNumber evidence="5">3.6.4.13</ecNumber>
    </recommendedName>
</protein>
<name>A0A7S1Z3X6_9STRA</name>
<dbReference type="PANTHER" id="PTHR24031">
    <property type="entry name" value="RNA HELICASE"/>
    <property type="match status" value="1"/>
</dbReference>
<feature type="compositionally biased region" description="Basic and acidic residues" evidence="6">
    <location>
        <begin position="629"/>
        <end position="663"/>
    </location>
</feature>
<dbReference type="InterPro" id="IPR001650">
    <property type="entry name" value="Helicase_C-like"/>
</dbReference>
<dbReference type="CDD" id="cd18787">
    <property type="entry name" value="SF2_C_DEAD"/>
    <property type="match status" value="1"/>
</dbReference>
<keyword evidence="2 5" id="KW-0378">Hydrolase</keyword>
<proteinExistence type="inferred from homology"/>
<dbReference type="SMART" id="SM00487">
    <property type="entry name" value="DEXDc"/>
    <property type="match status" value="1"/>
</dbReference>
<comment type="similarity">
    <text evidence="5">Belongs to the DEAD box helicase family.</text>
</comment>
<dbReference type="SUPFAM" id="SSF52540">
    <property type="entry name" value="P-loop containing nucleoside triphosphate hydrolases"/>
    <property type="match status" value="1"/>
</dbReference>
<feature type="compositionally biased region" description="Basic residues" evidence="6">
    <location>
        <begin position="664"/>
        <end position="674"/>
    </location>
</feature>
<evidence type="ECO:0000256" key="2">
    <source>
        <dbReference type="ARBA" id="ARBA00022801"/>
    </source>
</evidence>
<dbReference type="EC" id="3.6.4.13" evidence="5"/>
<dbReference type="PROSITE" id="PS51192">
    <property type="entry name" value="HELICASE_ATP_BIND_1"/>
    <property type="match status" value="1"/>
</dbReference>
<feature type="compositionally biased region" description="Basic and acidic residues" evidence="6">
    <location>
        <begin position="93"/>
        <end position="107"/>
    </location>
</feature>
<evidence type="ECO:0000256" key="6">
    <source>
        <dbReference type="SAM" id="MobiDB-lite"/>
    </source>
</evidence>
<evidence type="ECO:0000256" key="4">
    <source>
        <dbReference type="ARBA" id="ARBA00022884"/>
    </source>
</evidence>
<dbReference type="EMBL" id="HBGN01015354">
    <property type="protein sequence ID" value="CAD9327743.1"/>
    <property type="molecule type" value="Transcribed_RNA"/>
</dbReference>
<keyword evidence="1 5" id="KW-0547">Nucleotide-binding</keyword>
<evidence type="ECO:0000256" key="1">
    <source>
        <dbReference type="ARBA" id="ARBA00022741"/>
    </source>
</evidence>
<evidence type="ECO:0000256" key="3">
    <source>
        <dbReference type="ARBA" id="ARBA00022840"/>
    </source>
</evidence>
<feature type="domain" description="Helicase ATP-binding" evidence="7">
    <location>
        <begin position="149"/>
        <end position="335"/>
    </location>
</feature>
<dbReference type="PROSITE" id="PS51194">
    <property type="entry name" value="HELICASE_CTER"/>
    <property type="match status" value="1"/>
</dbReference>
<dbReference type="GO" id="GO:0005524">
    <property type="term" value="F:ATP binding"/>
    <property type="evidence" value="ECO:0007669"/>
    <property type="project" value="UniProtKB-UniRule"/>
</dbReference>
<keyword evidence="5" id="KW-0347">Helicase</keyword>
<keyword evidence="4 5" id="KW-0694">RNA-binding</keyword>
<feature type="region of interest" description="Disordered" evidence="6">
    <location>
        <begin position="87"/>
        <end position="119"/>
    </location>
</feature>
<evidence type="ECO:0000256" key="5">
    <source>
        <dbReference type="RuleBase" id="RU365068"/>
    </source>
</evidence>
<feature type="region of interest" description="Disordered" evidence="6">
    <location>
        <begin position="626"/>
        <end position="674"/>
    </location>
</feature>
<organism evidence="9">
    <name type="scientific">Ditylum brightwellii</name>
    <dbReference type="NCBI Taxonomy" id="49249"/>
    <lineage>
        <taxon>Eukaryota</taxon>
        <taxon>Sar</taxon>
        <taxon>Stramenopiles</taxon>
        <taxon>Ochrophyta</taxon>
        <taxon>Bacillariophyta</taxon>
        <taxon>Mediophyceae</taxon>
        <taxon>Lithodesmiophycidae</taxon>
        <taxon>Lithodesmiales</taxon>
        <taxon>Lithodesmiaceae</taxon>
        <taxon>Ditylum</taxon>
    </lineage>
</organism>
<evidence type="ECO:0000259" key="8">
    <source>
        <dbReference type="PROSITE" id="PS51194"/>
    </source>
</evidence>
<dbReference type="InterPro" id="IPR027417">
    <property type="entry name" value="P-loop_NTPase"/>
</dbReference>
<dbReference type="GO" id="GO:0003724">
    <property type="term" value="F:RNA helicase activity"/>
    <property type="evidence" value="ECO:0007669"/>
    <property type="project" value="UniProtKB-EC"/>
</dbReference>
<keyword evidence="3 5" id="KW-0067">ATP-binding</keyword>
<evidence type="ECO:0000259" key="7">
    <source>
        <dbReference type="PROSITE" id="PS51192"/>
    </source>
</evidence>
<dbReference type="SMART" id="SM00490">
    <property type="entry name" value="HELICc"/>
    <property type="match status" value="1"/>
</dbReference>
<gene>
    <name evidence="9" type="ORF">DBRI1063_LOCUS9863</name>
</gene>
<evidence type="ECO:0000313" key="9">
    <source>
        <dbReference type="EMBL" id="CAD9327743.1"/>
    </source>
</evidence>
<accession>A0A7S1Z3X6</accession>
<reference evidence="9" key="1">
    <citation type="submission" date="2021-01" db="EMBL/GenBank/DDBJ databases">
        <authorList>
            <person name="Corre E."/>
            <person name="Pelletier E."/>
            <person name="Niang G."/>
            <person name="Scheremetjew M."/>
            <person name="Finn R."/>
            <person name="Kale V."/>
            <person name="Holt S."/>
            <person name="Cochrane G."/>
            <person name="Meng A."/>
            <person name="Brown T."/>
            <person name="Cohen L."/>
        </authorList>
    </citation>
    <scope>NUCLEOTIDE SEQUENCE</scope>
    <source>
        <strain evidence="9">Pop2</strain>
    </source>
</reference>